<evidence type="ECO:0000256" key="11">
    <source>
        <dbReference type="ARBA" id="ARBA00022917"/>
    </source>
</evidence>
<keyword evidence="6 13" id="KW-0547">Nucleotide-binding</keyword>
<dbReference type="InterPro" id="IPR050055">
    <property type="entry name" value="EF-Tu_GTPase"/>
</dbReference>
<dbReference type="InterPro" id="IPR033720">
    <property type="entry name" value="EFTU_2"/>
</dbReference>
<dbReference type="GO" id="GO:0003746">
    <property type="term" value="F:translation elongation factor activity"/>
    <property type="evidence" value="ECO:0007669"/>
    <property type="project" value="UniProtKB-UniRule"/>
</dbReference>
<comment type="subunit">
    <text evidence="3">Monomer.</text>
</comment>
<dbReference type="GO" id="GO:0070125">
    <property type="term" value="P:mitochondrial translational elongation"/>
    <property type="evidence" value="ECO:0007669"/>
    <property type="project" value="TreeGrafter"/>
</dbReference>
<gene>
    <name evidence="15" type="ORF">MACK_004164</name>
</gene>
<dbReference type="EMBL" id="CP102584">
    <property type="protein sequence ID" value="UVC46374.1"/>
    <property type="molecule type" value="Genomic_DNA"/>
</dbReference>
<dbReference type="AlphaFoldDB" id="A0A976SI44"/>
<feature type="domain" description="Tr-type G" evidence="14">
    <location>
        <begin position="10"/>
        <end position="214"/>
    </location>
</feature>
<dbReference type="FunFam" id="2.40.30.10:FF:000001">
    <property type="entry name" value="Elongation factor Tu"/>
    <property type="match status" value="1"/>
</dbReference>
<dbReference type="GO" id="GO:0003924">
    <property type="term" value="F:GTPase activity"/>
    <property type="evidence" value="ECO:0007669"/>
    <property type="project" value="UniProtKB-UniRule"/>
</dbReference>
<dbReference type="SUPFAM" id="SSF50447">
    <property type="entry name" value="Translation proteins"/>
    <property type="match status" value="1"/>
</dbReference>
<dbReference type="CDD" id="cd03697">
    <property type="entry name" value="EFTU_II"/>
    <property type="match status" value="1"/>
</dbReference>
<comment type="subcellular location">
    <subcellularLocation>
        <location evidence="1">Plastid</location>
        <location evidence="1">Apicoplast</location>
    </subcellularLocation>
</comment>
<keyword evidence="15" id="KW-0934">Plastid</keyword>
<dbReference type="GO" id="GO:0005739">
    <property type="term" value="C:mitochondrion"/>
    <property type="evidence" value="ECO:0007669"/>
    <property type="project" value="TreeGrafter"/>
</dbReference>
<dbReference type="GO" id="GO:0020011">
    <property type="term" value="C:apicoplast"/>
    <property type="evidence" value="ECO:0007669"/>
    <property type="project" value="UniProtKB-SubCell"/>
</dbReference>
<dbReference type="Pfam" id="PF00009">
    <property type="entry name" value="GTP_EFTU"/>
    <property type="match status" value="1"/>
</dbReference>
<dbReference type="NCBIfam" id="NF009373">
    <property type="entry name" value="PRK12736.1"/>
    <property type="match status" value="1"/>
</dbReference>
<dbReference type="NCBIfam" id="NF009372">
    <property type="entry name" value="PRK12735.1"/>
    <property type="match status" value="1"/>
</dbReference>
<dbReference type="PROSITE" id="PS51722">
    <property type="entry name" value="G_TR_2"/>
    <property type="match status" value="1"/>
</dbReference>
<dbReference type="CDD" id="cd03707">
    <property type="entry name" value="EFTU_III"/>
    <property type="match status" value="1"/>
</dbReference>
<dbReference type="InterPro" id="IPR009001">
    <property type="entry name" value="Transl_elong_EF1A/Init_IF2_C"/>
</dbReference>
<dbReference type="Gene3D" id="3.40.50.300">
    <property type="entry name" value="P-loop containing nucleotide triphosphate hydrolases"/>
    <property type="match status" value="1"/>
</dbReference>
<dbReference type="HAMAP" id="MF_00118_B">
    <property type="entry name" value="EF_Tu_B"/>
    <property type="match status" value="1"/>
</dbReference>
<dbReference type="SUPFAM" id="SSF50465">
    <property type="entry name" value="EF-Tu/eEF-1alpha/eIF2-gamma C-terminal domain"/>
    <property type="match status" value="1"/>
</dbReference>
<dbReference type="InterPro" id="IPR027417">
    <property type="entry name" value="P-loop_NTPase"/>
</dbReference>
<reference evidence="15" key="1">
    <citation type="submission" date="2022-07" db="EMBL/GenBank/DDBJ databases">
        <title>Chromosomal assemblies of T. orientalis with long-read sequencing.</title>
        <authorList>
            <person name="Yam J."/>
            <person name="Bogema D.R."/>
            <person name="Micallef M.L."/>
            <person name="Djordjevic S."/>
            <person name="Jenkins C."/>
        </authorList>
    </citation>
    <scope>NUCLEOTIDE SEQUENCE</scope>
    <source>
        <strain evidence="15">Goon Nure</strain>
    </source>
</reference>
<dbReference type="NCBIfam" id="NF000766">
    <property type="entry name" value="PRK00049.1"/>
    <property type="match status" value="1"/>
</dbReference>
<dbReference type="InterPro" id="IPR041709">
    <property type="entry name" value="EF-Tu_GTP-bd"/>
</dbReference>
<dbReference type="Pfam" id="PF03143">
    <property type="entry name" value="GTP_EFTU_D3"/>
    <property type="match status" value="1"/>
</dbReference>
<protein>
    <recommendedName>
        <fullName evidence="13">Elongation factor Tu</fullName>
    </recommendedName>
</protein>
<dbReference type="Gene3D" id="2.40.30.10">
    <property type="entry name" value="Translation factors"/>
    <property type="match status" value="2"/>
</dbReference>
<keyword evidence="8" id="KW-0378">Hydrolase</keyword>
<dbReference type="InterPro" id="IPR004541">
    <property type="entry name" value="Transl_elong_EFTu/EF1A_bac/org"/>
</dbReference>
<dbReference type="InterPro" id="IPR000795">
    <property type="entry name" value="T_Tr_GTP-bd_dom"/>
</dbReference>
<evidence type="ECO:0000256" key="4">
    <source>
        <dbReference type="ARBA" id="ARBA00022490"/>
    </source>
</evidence>
<dbReference type="InterPro" id="IPR009000">
    <property type="entry name" value="Transl_B-barrel_sf"/>
</dbReference>
<dbReference type="PANTHER" id="PTHR43721">
    <property type="entry name" value="ELONGATION FACTOR TU-RELATED"/>
    <property type="match status" value="1"/>
</dbReference>
<dbReference type="GO" id="GO:0046872">
    <property type="term" value="F:metal ion binding"/>
    <property type="evidence" value="ECO:0007669"/>
    <property type="project" value="UniProtKB-KW"/>
</dbReference>
<dbReference type="InterPro" id="IPR004160">
    <property type="entry name" value="Transl_elong_EFTu/EF1A_C"/>
</dbReference>
<comment type="similarity">
    <text evidence="2 13">Belongs to the TRAFAC class translation factor GTPase superfamily. Classic translation factor GTPase family. EF-Tu/EF-1A subfamily.</text>
</comment>
<evidence type="ECO:0000313" key="15">
    <source>
        <dbReference type="EMBL" id="UVC46374.1"/>
    </source>
</evidence>
<dbReference type="InterPro" id="IPR004161">
    <property type="entry name" value="EFTu-like_2"/>
</dbReference>
<keyword evidence="9" id="KW-0460">Magnesium</keyword>
<dbReference type="CDD" id="cd01884">
    <property type="entry name" value="EF_Tu"/>
    <property type="match status" value="1"/>
</dbReference>
<evidence type="ECO:0000259" key="14">
    <source>
        <dbReference type="PROSITE" id="PS51722"/>
    </source>
</evidence>
<keyword evidence="12 13" id="KW-0342">GTP-binding</keyword>
<dbReference type="InterPro" id="IPR031157">
    <property type="entry name" value="G_TR_CS"/>
</dbReference>
<sequence length="411" mass="45957">MSNKQFIRNKPHINIGTIGHIDHGKTTLTAAITSVLKLKGSTNKEYSYADIDSTKEEQKRGITINTTHVEYESDLRHYAHIDCPGHADYIKNMIIGTVQMDGAILVIDVTEGVKPQTKEHLLLAKQIGIDNLVVFLNKEDKIEFENFINIIIVETKDILNEYGFDPESTPIIIGSALKAIEEVKNSTKIDLNNKWVSKILKLIDSIDTHINKPQRNLDKPFLMSVEDSFSIQNRGVVVTGRIERGTVKLNDKVELYGYGDSKLTSIIGVEMFNKVLDMGEAGDNVGLLLRNLIKKDVKRGYIVAEPGSLKLYSEFKSTLYILTEQEGGRTKPFKIGYKPQFFIRTLDITGEIVKLFSTLDENSISEVALPGDSINAIITLSKSIAIEKELRFSMREGGKTIGKGIITELLK</sequence>
<keyword evidence="5" id="KW-0479">Metal-binding</keyword>
<evidence type="ECO:0000256" key="2">
    <source>
        <dbReference type="ARBA" id="ARBA00007249"/>
    </source>
</evidence>
<geneLocation type="apicoplast" evidence="15"/>
<evidence type="ECO:0000256" key="10">
    <source>
        <dbReference type="ARBA" id="ARBA00022887"/>
    </source>
</evidence>
<evidence type="ECO:0000313" key="16">
    <source>
        <dbReference type="Proteomes" id="UP000244811"/>
    </source>
</evidence>
<dbReference type="PANTHER" id="PTHR43721:SF22">
    <property type="entry name" value="ELONGATION FACTOR TU, MITOCHONDRIAL"/>
    <property type="match status" value="1"/>
</dbReference>
<accession>A0A976SI44</accession>
<evidence type="ECO:0000256" key="7">
    <source>
        <dbReference type="ARBA" id="ARBA00022768"/>
    </source>
</evidence>
<evidence type="ECO:0000256" key="9">
    <source>
        <dbReference type="ARBA" id="ARBA00022842"/>
    </source>
</evidence>
<evidence type="ECO:0000256" key="8">
    <source>
        <dbReference type="ARBA" id="ARBA00022801"/>
    </source>
</evidence>
<proteinExistence type="inferred from homology"/>
<dbReference type="PROSITE" id="PS00301">
    <property type="entry name" value="G_TR_1"/>
    <property type="match status" value="1"/>
</dbReference>
<dbReference type="SUPFAM" id="SSF52540">
    <property type="entry name" value="P-loop containing nucleoside triphosphate hydrolases"/>
    <property type="match status" value="1"/>
</dbReference>
<evidence type="ECO:0000256" key="1">
    <source>
        <dbReference type="ARBA" id="ARBA00004467"/>
    </source>
</evidence>
<keyword evidence="4" id="KW-0963">Cytoplasm</keyword>
<comment type="function">
    <text evidence="13">This protein promotes the GTP-dependent binding of aminoacyl-tRNA to the A-site of ribosomes during protein biosynthesis.</text>
</comment>
<dbReference type="Proteomes" id="UP000244811">
    <property type="component" value="Apicoplast Pltd"/>
</dbReference>
<evidence type="ECO:0000256" key="12">
    <source>
        <dbReference type="ARBA" id="ARBA00023134"/>
    </source>
</evidence>
<name>A0A976SI44_THEOR</name>
<dbReference type="PRINTS" id="PR00315">
    <property type="entry name" value="ELONGATNFCT"/>
</dbReference>
<keyword evidence="10 15" id="KW-0933">Apicoplast</keyword>
<keyword evidence="11" id="KW-0648">Protein biosynthesis</keyword>
<evidence type="ECO:0000256" key="13">
    <source>
        <dbReference type="RuleBase" id="RU000325"/>
    </source>
</evidence>
<dbReference type="NCBIfam" id="TIGR00485">
    <property type="entry name" value="EF-Tu"/>
    <property type="match status" value="1"/>
</dbReference>
<dbReference type="GO" id="GO:0005525">
    <property type="term" value="F:GTP binding"/>
    <property type="evidence" value="ECO:0007669"/>
    <property type="project" value="UniProtKB-UniRule"/>
</dbReference>
<keyword evidence="7 13" id="KW-0251">Elongation factor</keyword>
<evidence type="ECO:0000256" key="6">
    <source>
        <dbReference type="ARBA" id="ARBA00022741"/>
    </source>
</evidence>
<evidence type="ECO:0000256" key="3">
    <source>
        <dbReference type="ARBA" id="ARBA00011245"/>
    </source>
</evidence>
<organism evidence="15 16">
    <name type="scientific">Theileria orientalis</name>
    <dbReference type="NCBI Taxonomy" id="68886"/>
    <lineage>
        <taxon>Eukaryota</taxon>
        <taxon>Sar</taxon>
        <taxon>Alveolata</taxon>
        <taxon>Apicomplexa</taxon>
        <taxon>Aconoidasida</taxon>
        <taxon>Piroplasmida</taxon>
        <taxon>Theileriidae</taxon>
        <taxon>Theileria</taxon>
    </lineage>
</organism>
<evidence type="ECO:0000256" key="5">
    <source>
        <dbReference type="ARBA" id="ARBA00022723"/>
    </source>
</evidence>
<dbReference type="FunFam" id="3.40.50.300:FF:000576">
    <property type="entry name" value="Elongation factor Tu"/>
    <property type="match status" value="1"/>
</dbReference>
<dbReference type="Pfam" id="PF03144">
    <property type="entry name" value="GTP_EFTU_D2"/>
    <property type="match status" value="1"/>
</dbReference>